<evidence type="ECO:0000313" key="2">
    <source>
        <dbReference type="EMBL" id="MCY1074828.1"/>
    </source>
</evidence>
<keyword evidence="3" id="KW-1185">Reference proteome</keyword>
<protein>
    <submittedName>
        <fullName evidence="2">Uncharacterized protein</fullName>
    </submittedName>
</protein>
<dbReference type="RefSeq" id="WP_267533784.1">
    <property type="nucleotide sequence ID" value="NZ_JAPNKA010000001.1"/>
</dbReference>
<reference evidence="2 3" key="1">
    <citation type="submission" date="2022-11" db="EMBL/GenBank/DDBJ databases">
        <title>Minimal conservation of predation-associated metabolite biosynthetic gene clusters underscores biosynthetic potential of Myxococcota including descriptions for ten novel species: Archangium lansinium sp. nov., Myxococcus landrumus sp. nov., Nannocystis bai.</title>
        <authorList>
            <person name="Ahearne A."/>
            <person name="Stevens C."/>
            <person name="Phillips K."/>
        </authorList>
    </citation>
    <scope>NUCLEOTIDE SEQUENCE [LARGE SCALE GENOMIC DNA]</scope>
    <source>
        <strain evidence="2 3">MIWBW</strain>
    </source>
</reference>
<comment type="caution">
    <text evidence="2">The sequence shown here is derived from an EMBL/GenBank/DDBJ whole genome shotgun (WGS) entry which is preliminary data.</text>
</comment>
<name>A0ABT3ZZP6_9BACT</name>
<organism evidence="2 3">
    <name type="scientific">Archangium lansingense</name>
    <dbReference type="NCBI Taxonomy" id="2995310"/>
    <lineage>
        <taxon>Bacteria</taxon>
        <taxon>Pseudomonadati</taxon>
        <taxon>Myxococcota</taxon>
        <taxon>Myxococcia</taxon>
        <taxon>Myxococcales</taxon>
        <taxon>Cystobacterineae</taxon>
        <taxon>Archangiaceae</taxon>
        <taxon>Archangium</taxon>
    </lineage>
</organism>
<accession>A0ABT3ZZP6</accession>
<sequence length="542" mass="60463">MRLSEATRLYEASRGLGLHDHVIDPPLLRALEWAIQHLHDVNREAEEDGTWRAFWIPVLRFRRDVYASGLPLDRPELLSSEDAQRYQRASDLVIAQYPQHQERIAALRDAFSACRASSGSPVGDRLVELLLGNEQVEVGLFTNNEALRGAAEQFLRERTGKTELRVLRKSQLGEVSIGGTLVISGPLQRFPPQITLAPRASTLHVVRYEWSNSARCEAELLPDARGKAVQLHEWSGPVPSRARVSAAESSLLSNPGKLHELLRRLDVDGDAVDDEEGPHASDPVSVRLVRLAGGKCIFLEVGSRVRVLQLPEHAGPDDGAASEGADGSSDEGVHRGGPPRLVGRLLDVDKLVPGLFLIERRGRGGSSIDLLARRLHGRDRQGLEQIQSKWKQRLSQAIENRGIRSICDELSERCPTTPVNLRNWASDRVFLPEDPQHFRALMEFLGFGDNAEFLWLVGKALQAMNRDTGREMSQRLLKELTENVDPAELAARGYMELEFKGIENSGLSASRIESCPEEDLVIPRGRARRFFDEDLLDSVFEE</sequence>
<evidence type="ECO:0000313" key="3">
    <source>
        <dbReference type="Proteomes" id="UP001207654"/>
    </source>
</evidence>
<proteinExistence type="predicted"/>
<dbReference type="EMBL" id="JAPNKA010000001">
    <property type="protein sequence ID" value="MCY1074828.1"/>
    <property type="molecule type" value="Genomic_DNA"/>
</dbReference>
<evidence type="ECO:0000256" key="1">
    <source>
        <dbReference type="SAM" id="MobiDB-lite"/>
    </source>
</evidence>
<dbReference type="Proteomes" id="UP001207654">
    <property type="component" value="Unassembled WGS sequence"/>
</dbReference>
<gene>
    <name evidence="2" type="ORF">OV287_10035</name>
</gene>
<feature type="region of interest" description="Disordered" evidence="1">
    <location>
        <begin position="312"/>
        <end position="339"/>
    </location>
</feature>